<comment type="caution">
    <text evidence="3">The sequence shown here is derived from an EMBL/GenBank/DDBJ whole genome shotgun (WGS) entry which is preliminary data.</text>
</comment>
<dbReference type="Gene3D" id="3.40.720.10">
    <property type="entry name" value="Alkaline Phosphatase, subunit A"/>
    <property type="match status" value="1"/>
</dbReference>
<protein>
    <recommendedName>
        <fullName evidence="5">Non-hemolytic phospholipase C</fullName>
    </recommendedName>
</protein>
<dbReference type="CDD" id="cd16014">
    <property type="entry name" value="PLC"/>
    <property type="match status" value="1"/>
</dbReference>
<name>A0A8H7ESS3_9FUNG</name>
<dbReference type="Proteomes" id="UP000605846">
    <property type="component" value="Unassembled WGS sequence"/>
</dbReference>
<dbReference type="EMBL" id="JABAYA010000032">
    <property type="protein sequence ID" value="KAF7728742.1"/>
    <property type="molecule type" value="Genomic_DNA"/>
</dbReference>
<proteinExistence type="predicted"/>
<dbReference type="OrthoDB" id="5135119at2759"/>
<sequence length="615" mass="68674">MKTISISVAAALLLALGNAAPTGPASSGSSTGSKLPGLDKIKHVVYFMQENRSFDMYYGTMAGVRGFQDPNIGIQDNGLNLLYQPDSKSPDKKNGTSYLLPYHFQGNRAGCTPGGSNMWAPNHRAWNDGKYNNWPDGNAPASMGYLTRDQIPFHYALAESFTICDMYFQSIIGSTDPNRVVWMSGTNQGPPNNYVLEDNTESISLGWETYPQNLTKANITWQVFQDKDNFDDNALAWFAYWRDLKNGPEKQKGVGFVGLQDFYDRAAKGTLPQFSIIVGPTELSEHPSNTPQAGAWLQQQVVNAVMHSPKWNETALFINYDESGGYFDHVVPPTQPKELWVKDKFTGQMAPDGLGPRVPMVIVSPWTRGGHVFSEVSDHTSTLRFMEEWVGKSTDGKYLAPAGLVDDWHRKTTSNLVNVFDFDNPDYSIPELPKTTMPTKNIFGMWDPTEMCEKLSDPKTKPPYGNQTYPTVEKGSKLIRGALTEGRALAMVSHTGSLMRISTGGEKIELQKLTKRGTSEFGRSDLFYLEPVGALQEYMIRSLANPEKCLDVWGTEPLISECKGTSWVFEYHANDAHHHVRHKGTDMYLGANDEAKIHLSKEKHPSHFKIYSVTY</sequence>
<evidence type="ECO:0000313" key="4">
    <source>
        <dbReference type="Proteomes" id="UP000605846"/>
    </source>
</evidence>
<dbReference type="GO" id="GO:0042578">
    <property type="term" value="F:phosphoric ester hydrolase activity"/>
    <property type="evidence" value="ECO:0007669"/>
    <property type="project" value="UniProtKB-ARBA"/>
</dbReference>
<dbReference type="PANTHER" id="PTHR31956">
    <property type="entry name" value="NON-SPECIFIC PHOSPHOLIPASE C4-RELATED"/>
    <property type="match status" value="1"/>
</dbReference>
<dbReference type="Pfam" id="PF04185">
    <property type="entry name" value="Phosphoesterase"/>
    <property type="match status" value="1"/>
</dbReference>
<evidence type="ECO:0000256" key="1">
    <source>
        <dbReference type="ARBA" id="ARBA00022801"/>
    </source>
</evidence>
<feature type="signal peptide" evidence="2">
    <location>
        <begin position="1"/>
        <end position="19"/>
    </location>
</feature>
<accession>A0A8H7ESS3</accession>
<dbReference type="PANTHER" id="PTHR31956:SF1">
    <property type="entry name" value="NON-SPECIFIC PHOSPHOLIPASE C1"/>
    <property type="match status" value="1"/>
</dbReference>
<organism evidence="3 4">
    <name type="scientific">Apophysomyces ossiformis</name>
    <dbReference type="NCBI Taxonomy" id="679940"/>
    <lineage>
        <taxon>Eukaryota</taxon>
        <taxon>Fungi</taxon>
        <taxon>Fungi incertae sedis</taxon>
        <taxon>Mucoromycota</taxon>
        <taxon>Mucoromycotina</taxon>
        <taxon>Mucoromycetes</taxon>
        <taxon>Mucorales</taxon>
        <taxon>Mucorineae</taxon>
        <taxon>Mucoraceae</taxon>
        <taxon>Apophysomyces</taxon>
    </lineage>
</organism>
<evidence type="ECO:0000256" key="2">
    <source>
        <dbReference type="SAM" id="SignalP"/>
    </source>
</evidence>
<evidence type="ECO:0000313" key="3">
    <source>
        <dbReference type="EMBL" id="KAF7728742.1"/>
    </source>
</evidence>
<keyword evidence="1" id="KW-0378">Hydrolase</keyword>
<keyword evidence="4" id="KW-1185">Reference proteome</keyword>
<evidence type="ECO:0008006" key="5">
    <source>
        <dbReference type="Google" id="ProtNLM"/>
    </source>
</evidence>
<dbReference type="InterPro" id="IPR017850">
    <property type="entry name" value="Alkaline_phosphatase_core_sf"/>
</dbReference>
<feature type="chain" id="PRO_5034586465" description="Non-hemolytic phospholipase C" evidence="2">
    <location>
        <begin position="20"/>
        <end position="615"/>
    </location>
</feature>
<reference evidence="3" key="1">
    <citation type="submission" date="2020-01" db="EMBL/GenBank/DDBJ databases">
        <title>Genome Sequencing of Three Apophysomyces-Like Fungal Strains Confirms a Novel Fungal Genus in the Mucoromycota with divergent Burkholderia-like Endosymbiotic Bacteria.</title>
        <authorList>
            <person name="Stajich J.E."/>
            <person name="Macias A.M."/>
            <person name="Carter-House D."/>
            <person name="Lovett B."/>
            <person name="Kasson L.R."/>
            <person name="Berry K."/>
            <person name="Grigoriev I."/>
            <person name="Chang Y."/>
            <person name="Spatafora J."/>
            <person name="Kasson M.T."/>
        </authorList>
    </citation>
    <scope>NUCLEOTIDE SEQUENCE</scope>
    <source>
        <strain evidence="3">NRRL A-21654</strain>
    </source>
</reference>
<gene>
    <name evidence="3" type="ORF">EC973_005580</name>
</gene>
<dbReference type="InterPro" id="IPR007312">
    <property type="entry name" value="Phosphoesterase"/>
</dbReference>
<keyword evidence="2" id="KW-0732">Signal</keyword>
<dbReference type="AlphaFoldDB" id="A0A8H7ESS3"/>